<evidence type="ECO:0000313" key="2">
    <source>
        <dbReference type="Proteomes" id="UP000022910"/>
    </source>
</evidence>
<dbReference type="HOGENOM" id="CLU_2360857_0_0_1"/>
<evidence type="ECO:0000313" key="1">
    <source>
        <dbReference type="EMBL" id="EXX75033.1"/>
    </source>
</evidence>
<keyword evidence="2" id="KW-1185">Reference proteome</keyword>
<organism evidence="1 2">
    <name type="scientific">Rhizophagus irregularis (strain DAOM 197198w)</name>
    <name type="common">Glomus intraradices</name>
    <dbReference type="NCBI Taxonomy" id="1432141"/>
    <lineage>
        <taxon>Eukaryota</taxon>
        <taxon>Fungi</taxon>
        <taxon>Fungi incertae sedis</taxon>
        <taxon>Mucoromycota</taxon>
        <taxon>Glomeromycotina</taxon>
        <taxon>Glomeromycetes</taxon>
        <taxon>Glomerales</taxon>
        <taxon>Glomeraceae</taxon>
        <taxon>Rhizophagus</taxon>
    </lineage>
</organism>
<comment type="caution">
    <text evidence="1">The sequence shown here is derived from an EMBL/GenBank/DDBJ whole genome shotgun (WGS) entry which is preliminary data.</text>
</comment>
<name>A0A015N755_RHIIW</name>
<dbReference type="EMBL" id="JEMT01012619">
    <property type="protein sequence ID" value="EXX75033.1"/>
    <property type="molecule type" value="Genomic_DNA"/>
</dbReference>
<dbReference type="AlphaFoldDB" id="A0A015N755"/>
<dbReference type="Proteomes" id="UP000022910">
    <property type="component" value="Unassembled WGS sequence"/>
</dbReference>
<accession>A0A015N755</accession>
<proteinExistence type="predicted"/>
<reference evidence="1 2" key="1">
    <citation type="submission" date="2014-02" db="EMBL/GenBank/DDBJ databases">
        <title>Single nucleus genome sequencing reveals high similarity among nuclei of an endomycorrhizal fungus.</title>
        <authorList>
            <person name="Lin K."/>
            <person name="Geurts R."/>
            <person name="Zhang Z."/>
            <person name="Limpens E."/>
            <person name="Saunders D.G."/>
            <person name="Mu D."/>
            <person name="Pang E."/>
            <person name="Cao H."/>
            <person name="Cha H."/>
            <person name="Lin T."/>
            <person name="Zhou Q."/>
            <person name="Shang Y."/>
            <person name="Li Y."/>
            <person name="Ivanov S."/>
            <person name="Sharma T."/>
            <person name="Velzen R.V."/>
            <person name="Ruijter N.D."/>
            <person name="Aanen D.K."/>
            <person name="Win J."/>
            <person name="Kamoun S."/>
            <person name="Bisseling T."/>
            <person name="Huang S."/>
        </authorList>
    </citation>
    <scope>NUCLEOTIDE SEQUENCE [LARGE SCALE GENOMIC DNA]</scope>
    <source>
        <strain evidence="2">DAOM197198w</strain>
    </source>
</reference>
<protein>
    <submittedName>
        <fullName evidence="1">Uncharacterized protein</fullName>
    </submittedName>
</protein>
<sequence>MLEIATGGERAAGDVAYPRFQMTLPEVEAEMVKIRTMKTIQHMVSQYGRTFEALKEIAGGREEALRILGDAFERIPEAIPDPNDLYQDLYRPTTQH</sequence>
<gene>
    <name evidence="1" type="ORF">RirG_045470</name>
</gene>